<dbReference type="SUPFAM" id="SSF82866">
    <property type="entry name" value="Multidrug efflux transporter AcrB transmembrane domain"/>
    <property type="match status" value="1"/>
</dbReference>
<comment type="subunit">
    <text evidence="9">Forms a complex with SecD. Part of the essential Sec protein translocation apparatus which comprises SecA, SecYEG and auxiliary proteins SecDF. Other proteins may also be involved.</text>
</comment>
<dbReference type="GO" id="GO:0005886">
    <property type="term" value="C:plasma membrane"/>
    <property type="evidence" value="ECO:0007669"/>
    <property type="project" value="UniProtKB-SubCell"/>
</dbReference>
<dbReference type="GO" id="GO:0065002">
    <property type="term" value="P:intracellular protein transmembrane transport"/>
    <property type="evidence" value="ECO:0007669"/>
    <property type="project" value="UniProtKB-UniRule"/>
</dbReference>
<protein>
    <recommendedName>
        <fullName evidence="9">Protein-export membrane protein SecF</fullName>
    </recommendedName>
</protein>
<dbReference type="Proteomes" id="UP000001732">
    <property type="component" value="Chromosome"/>
</dbReference>
<evidence type="ECO:0000256" key="6">
    <source>
        <dbReference type="ARBA" id="ARBA00022989"/>
    </source>
</evidence>
<reference evidence="11 12" key="2">
    <citation type="journal article" date="2014" name="Genome Announc.">
        <title>Complete Genome Sequence of Coprothermobacter proteolyticus DSM 5265.</title>
        <authorList>
            <person name="Alexiev A."/>
            <person name="Coil D.A."/>
            <person name="Badger J.H."/>
            <person name="Enticknap J."/>
            <person name="Ward N."/>
            <person name="Robb F.T."/>
            <person name="Eisen J.A."/>
        </authorList>
    </citation>
    <scope>NUCLEOTIDE SEQUENCE [LARGE SCALE GENOMIC DNA]</scope>
    <source>
        <strain evidence="12">ATCC 35245 / DSM 5265 / OCM 4 / BT</strain>
    </source>
</reference>
<dbReference type="GO" id="GO:0006605">
    <property type="term" value="P:protein targeting"/>
    <property type="evidence" value="ECO:0007669"/>
    <property type="project" value="UniProtKB-UniRule"/>
</dbReference>
<keyword evidence="12" id="KW-1185">Reference proteome</keyword>
<dbReference type="InterPro" id="IPR022813">
    <property type="entry name" value="SecD/SecF_arch_bac"/>
</dbReference>
<evidence type="ECO:0000259" key="10">
    <source>
        <dbReference type="Pfam" id="PF02355"/>
    </source>
</evidence>
<evidence type="ECO:0000256" key="8">
    <source>
        <dbReference type="ARBA" id="ARBA00023136"/>
    </source>
</evidence>
<evidence type="ECO:0000256" key="7">
    <source>
        <dbReference type="ARBA" id="ARBA00023010"/>
    </source>
</evidence>
<feature type="domain" description="Protein export membrane protein SecD/SecF C-terminal" evidence="10">
    <location>
        <begin position="114"/>
        <end position="294"/>
    </location>
</feature>
<dbReference type="InterPro" id="IPR022645">
    <property type="entry name" value="SecD/SecF_bac"/>
</dbReference>
<evidence type="ECO:0000256" key="2">
    <source>
        <dbReference type="ARBA" id="ARBA00022448"/>
    </source>
</evidence>
<dbReference type="InterPro" id="IPR048634">
    <property type="entry name" value="SecD_SecF_C"/>
</dbReference>
<dbReference type="eggNOG" id="COG0341">
    <property type="taxonomic scope" value="Bacteria"/>
</dbReference>
<proteinExistence type="inferred from homology"/>
<dbReference type="OrthoDB" id="9805019at2"/>
<dbReference type="InterPro" id="IPR005665">
    <property type="entry name" value="SecF_bac"/>
</dbReference>
<keyword evidence="2 9" id="KW-0813">Transport</keyword>
<feature type="transmembrane region" description="Helical" evidence="9">
    <location>
        <begin position="270"/>
        <end position="291"/>
    </location>
</feature>
<evidence type="ECO:0000256" key="5">
    <source>
        <dbReference type="ARBA" id="ARBA00022927"/>
    </source>
</evidence>
<evidence type="ECO:0000256" key="3">
    <source>
        <dbReference type="ARBA" id="ARBA00022475"/>
    </source>
</evidence>
<keyword evidence="3 9" id="KW-1003">Cell membrane</keyword>
<keyword evidence="6 9" id="KW-1133">Transmembrane helix</keyword>
<keyword evidence="4 9" id="KW-0812">Transmembrane</keyword>
<dbReference type="KEGG" id="cpo:COPRO5265_0897"/>
<dbReference type="AlphaFoldDB" id="B5Y8Y1"/>
<dbReference type="Gene3D" id="1.20.1640.10">
    <property type="entry name" value="Multidrug efflux transporter AcrB transmembrane domain"/>
    <property type="match status" value="1"/>
</dbReference>
<comment type="similarity">
    <text evidence="9">Belongs to the SecD/SecF family. SecF subfamily.</text>
</comment>
<dbReference type="GO" id="GO:0015450">
    <property type="term" value="F:protein-transporting ATPase activity"/>
    <property type="evidence" value="ECO:0007669"/>
    <property type="project" value="InterPro"/>
</dbReference>
<feature type="transmembrane region" description="Helical" evidence="9">
    <location>
        <begin position="136"/>
        <end position="157"/>
    </location>
</feature>
<dbReference type="InterPro" id="IPR055344">
    <property type="entry name" value="SecD_SecF_C_bact"/>
</dbReference>
<dbReference type="PRINTS" id="PR01755">
    <property type="entry name" value="SECFTRNLCASE"/>
</dbReference>
<feature type="transmembrane region" description="Helical" evidence="9">
    <location>
        <begin position="193"/>
        <end position="212"/>
    </location>
</feature>
<dbReference type="Pfam" id="PF07549">
    <property type="entry name" value="Sec_GG"/>
    <property type="match status" value="1"/>
</dbReference>
<dbReference type="HOGENOM" id="CLU_050012_0_1_9"/>
<dbReference type="STRING" id="309798.COPRO5265_0897"/>
<dbReference type="PANTHER" id="PTHR30081">
    <property type="entry name" value="PROTEIN-EXPORT MEMBRANE PROTEIN SEC"/>
    <property type="match status" value="1"/>
</dbReference>
<keyword evidence="5 9" id="KW-0653">Protein transport</keyword>
<sequence length="295" mass="32343">MKNVWFGFPLFSKLPVEVVKNRKKFYTASIVVILVGFLFMGINYARYHEPLNLGVDFSGGVVFTVTLPENKDASELTRIALEAGIHDPIVRKSGANEYELRAKIDEAALPTVRESLQASASVTDENFVGPSVASSLIKNAVLSLTVALLALLVYISVRFRFKYGLAAVLALLHDVLVTISIFAIFFIPINSPFVAVLLILVGYSLQDSIVVLDRVRENRKLNSKASTAEVVESAIHSVFRRSLNTSITTLIAALCLMIFAYRFLPDFTTGLTVGLITGTYSSIFIAASLLVDWGE</sequence>
<dbReference type="PANTHER" id="PTHR30081:SF8">
    <property type="entry name" value="PROTEIN TRANSLOCASE SUBUNIT SECF"/>
    <property type="match status" value="1"/>
</dbReference>
<gene>
    <name evidence="9 11" type="primary">secF</name>
    <name evidence="11" type="ordered locus">COPRO5265_0897</name>
</gene>
<name>B5Y8Y1_COPPD</name>
<dbReference type="NCBIfam" id="TIGR00916">
    <property type="entry name" value="2A0604s01"/>
    <property type="match status" value="1"/>
</dbReference>
<keyword evidence="8 9" id="KW-0472">Membrane</keyword>
<organism evidence="11 12">
    <name type="scientific">Coprothermobacter proteolyticus (strain ATCC 35245 / DSM 5265 / OCM 4 / BT)</name>
    <dbReference type="NCBI Taxonomy" id="309798"/>
    <lineage>
        <taxon>Bacteria</taxon>
        <taxon>Pseudomonadati</taxon>
        <taxon>Coprothermobacterota</taxon>
        <taxon>Coprothermobacteria</taxon>
        <taxon>Coprothermobacterales</taxon>
        <taxon>Coprothermobacteraceae</taxon>
        <taxon>Coprothermobacter</taxon>
    </lineage>
</organism>
<dbReference type="HAMAP" id="MF_01464_B">
    <property type="entry name" value="SecF_B"/>
    <property type="match status" value="1"/>
</dbReference>
<feature type="transmembrane region" description="Helical" evidence="9">
    <location>
        <begin position="25"/>
        <end position="45"/>
    </location>
</feature>
<dbReference type="NCBIfam" id="TIGR00966">
    <property type="entry name" value="transloc_SecF"/>
    <property type="match status" value="1"/>
</dbReference>
<evidence type="ECO:0000256" key="4">
    <source>
        <dbReference type="ARBA" id="ARBA00022692"/>
    </source>
</evidence>
<comment type="function">
    <text evidence="9">Part of the Sec protein translocase complex. Interacts with the SecYEG preprotein conducting channel. SecDF uses the proton motive force (PMF) to complete protein translocation after the ATP-dependent function of SecA.</text>
</comment>
<dbReference type="EMBL" id="CP001145">
    <property type="protein sequence ID" value="ACI17795.1"/>
    <property type="molecule type" value="Genomic_DNA"/>
</dbReference>
<dbReference type="Pfam" id="PF02355">
    <property type="entry name" value="SecD_SecF_C"/>
    <property type="match status" value="1"/>
</dbReference>
<keyword evidence="7 9" id="KW-0811">Translocation</keyword>
<dbReference type="GO" id="GO:0043952">
    <property type="term" value="P:protein transport by the Sec complex"/>
    <property type="evidence" value="ECO:0007669"/>
    <property type="project" value="UniProtKB-UniRule"/>
</dbReference>
<evidence type="ECO:0000313" key="11">
    <source>
        <dbReference type="EMBL" id="ACI17795.1"/>
    </source>
</evidence>
<feature type="transmembrane region" description="Helical" evidence="9">
    <location>
        <begin position="164"/>
        <end position="187"/>
    </location>
</feature>
<accession>B5Y8Y1</accession>
<feature type="transmembrane region" description="Helical" evidence="9">
    <location>
        <begin position="243"/>
        <end position="264"/>
    </location>
</feature>
<evidence type="ECO:0000256" key="9">
    <source>
        <dbReference type="HAMAP-Rule" id="MF_01464"/>
    </source>
</evidence>
<dbReference type="RefSeq" id="WP_012544447.1">
    <property type="nucleotide sequence ID" value="NC_011295.1"/>
</dbReference>
<dbReference type="InterPro" id="IPR022646">
    <property type="entry name" value="SecD/SecF_CS"/>
</dbReference>
<reference evidence="12" key="1">
    <citation type="submission" date="2008-08" db="EMBL/GenBank/DDBJ databases">
        <title>The complete genome sequence of Coprothermobacter proteolyticus strain ATCC 5245 / DSM 5265 / BT.</title>
        <authorList>
            <person name="Dodson R.J."/>
            <person name="Durkin A.S."/>
            <person name="Wu M."/>
            <person name="Eisen J."/>
            <person name="Sutton G."/>
        </authorList>
    </citation>
    <scope>NUCLEOTIDE SEQUENCE [LARGE SCALE GENOMIC DNA]</scope>
    <source>
        <strain evidence="12">ATCC 35245 / DSM 5265 / OCM 4 / BT</strain>
    </source>
</reference>
<evidence type="ECO:0000256" key="1">
    <source>
        <dbReference type="ARBA" id="ARBA00004651"/>
    </source>
</evidence>
<evidence type="ECO:0000313" key="12">
    <source>
        <dbReference type="Proteomes" id="UP000001732"/>
    </source>
</evidence>
<comment type="subcellular location">
    <subcellularLocation>
        <location evidence="1 9">Cell membrane</location>
        <topology evidence="1 9">Multi-pass membrane protein</topology>
    </subcellularLocation>
</comment>